<evidence type="ECO:0000256" key="1">
    <source>
        <dbReference type="SAM" id="MobiDB-lite"/>
    </source>
</evidence>
<dbReference type="Gramene" id="MELO3C033943.2.1">
    <property type="protein sequence ID" value="MELO3C033943.2.1"/>
    <property type="gene ID" value="MELO3C033943.2"/>
</dbReference>
<organism evidence="2">
    <name type="scientific">Cucumis melo</name>
    <name type="common">Muskmelon</name>
    <dbReference type="NCBI Taxonomy" id="3656"/>
    <lineage>
        <taxon>Eukaryota</taxon>
        <taxon>Viridiplantae</taxon>
        <taxon>Streptophyta</taxon>
        <taxon>Embryophyta</taxon>
        <taxon>Tracheophyta</taxon>
        <taxon>Spermatophyta</taxon>
        <taxon>Magnoliopsida</taxon>
        <taxon>eudicotyledons</taxon>
        <taxon>Gunneridae</taxon>
        <taxon>Pentapetalae</taxon>
        <taxon>rosids</taxon>
        <taxon>fabids</taxon>
        <taxon>Cucurbitales</taxon>
        <taxon>Cucurbitaceae</taxon>
        <taxon>Benincaseae</taxon>
        <taxon>Cucumis</taxon>
    </lineage>
</organism>
<evidence type="ECO:0000313" key="2">
    <source>
        <dbReference type="EnsemblPlants" id="MELO3C033943.2.1"/>
    </source>
</evidence>
<dbReference type="AlphaFoldDB" id="A0A9I9EHL1"/>
<evidence type="ECO:0008006" key="3">
    <source>
        <dbReference type="Google" id="ProtNLM"/>
    </source>
</evidence>
<dbReference type="EnsemblPlants" id="MELO3C033943.2.1">
    <property type="protein sequence ID" value="MELO3C033943.2.1"/>
    <property type="gene ID" value="MELO3C033943.2"/>
</dbReference>
<name>A0A9I9EHL1_CUCME</name>
<accession>A0A9I9EHL1</accession>
<proteinExistence type="predicted"/>
<protein>
    <recommendedName>
        <fullName evidence="3">CACTA en-spm transposon protein</fullName>
    </recommendedName>
</protein>
<feature type="region of interest" description="Disordered" evidence="1">
    <location>
        <begin position="18"/>
        <end position="38"/>
    </location>
</feature>
<reference evidence="2" key="1">
    <citation type="submission" date="2023-03" db="UniProtKB">
        <authorList>
            <consortium name="EnsemblPlants"/>
        </authorList>
    </citation>
    <scope>IDENTIFICATION</scope>
</reference>
<sequence length="105" mass="12333">MVWIKGWARLKKEALSTEKGSSHRQQLVSTNDEGGTYQPSTTLTVEDRFFVLDFNDQAINRFVEHQMINTFKEFQGGCHMYFKKYRDPDEAHVNPPHILVERDED</sequence>
<feature type="compositionally biased region" description="Polar residues" evidence="1">
    <location>
        <begin position="23"/>
        <end position="38"/>
    </location>
</feature>